<evidence type="ECO:0000256" key="10">
    <source>
        <dbReference type="SAM" id="MobiDB-lite"/>
    </source>
</evidence>
<evidence type="ECO:0000259" key="12">
    <source>
        <dbReference type="Pfam" id="PF00425"/>
    </source>
</evidence>
<evidence type="ECO:0000313" key="14">
    <source>
        <dbReference type="EMBL" id="GIL73094.1"/>
    </source>
</evidence>
<dbReference type="EMBL" id="BNCP01000004">
    <property type="protein sequence ID" value="GIL73094.1"/>
    <property type="molecule type" value="Genomic_DNA"/>
</dbReference>
<dbReference type="PROSITE" id="PS51273">
    <property type="entry name" value="GATASE_TYPE_1"/>
    <property type="match status" value="1"/>
</dbReference>
<keyword evidence="16" id="KW-1185">Reference proteome</keyword>
<feature type="compositionally biased region" description="Basic and acidic residues" evidence="10">
    <location>
        <begin position="184"/>
        <end position="197"/>
    </location>
</feature>
<dbReference type="PRINTS" id="PR00096">
    <property type="entry name" value="GATASE"/>
</dbReference>
<dbReference type="PRINTS" id="PR00099">
    <property type="entry name" value="CPSGATASE"/>
</dbReference>
<evidence type="ECO:0000256" key="3">
    <source>
        <dbReference type="ARBA" id="ARBA00005970"/>
    </source>
</evidence>
<dbReference type="AlphaFoldDB" id="A0A8J4FJA1"/>
<reference evidence="14" key="1">
    <citation type="journal article" date="2021" name="Proc. Natl. Acad. Sci. U.S.A.">
        <title>Three genomes in the algal genus Volvox reveal the fate of a haploid sex-determining region after a transition to homothallism.</title>
        <authorList>
            <person name="Yamamoto K."/>
            <person name="Hamaji T."/>
            <person name="Kawai-Toyooka H."/>
            <person name="Matsuzaki R."/>
            <person name="Takahashi F."/>
            <person name="Nishimura Y."/>
            <person name="Kawachi M."/>
            <person name="Noguchi H."/>
            <person name="Minakuchi Y."/>
            <person name="Umen J.G."/>
            <person name="Toyoda A."/>
            <person name="Nozaki H."/>
        </authorList>
    </citation>
    <scope>NUCLEOTIDE SEQUENCE</scope>
    <source>
        <strain evidence="15">NIES-3785</strain>
        <strain evidence="14">NIES-3786</strain>
    </source>
</reference>
<dbReference type="InterPro" id="IPR015890">
    <property type="entry name" value="Chorismate_C"/>
</dbReference>
<dbReference type="PANTHER" id="PTHR11236">
    <property type="entry name" value="AMINOBENZOATE/ANTHRANILATE SYNTHASE"/>
    <property type="match status" value="1"/>
</dbReference>
<evidence type="ECO:0000256" key="4">
    <source>
        <dbReference type="ARBA" id="ARBA00013139"/>
    </source>
</evidence>
<dbReference type="InterPro" id="IPR005801">
    <property type="entry name" value="ADC_synthase"/>
</dbReference>
<comment type="pathway">
    <text evidence="2">Cofactor biosynthesis; tetrahydrofolate biosynthesis; 4-aminobenzoate from chorismate: step 1/2.</text>
</comment>
<protein>
    <recommendedName>
        <fullName evidence="4">aminodeoxychorismate synthase</fullName>
        <ecNumber evidence="4">2.6.1.85</ecNumber>
    </recommendedName>
    <alternativeName>
        <fullName evidence="8">Para-aminobenzoate synthase</fullName>
    </alternativeName>
    <alternativeName>
        <fullName evidence="9">p-aminobenzoic acid synthase</fullName>
    </alternativeName>
</protein>
<dbReference type="GO" id="GO:0008153">
    <property type="term" value="P:4-aminobenzoate biosynthetic process"/>
    <property type="evidence" value="ECO:0007669"/>
    <property type="project" value="TreeGrafter"/>
</dbReference>
<dbReference type="EMBL" id="BNCQ01000006">
    <property type="protein sequence ID" value="GIL99572.1"/>
    <property type="molecule type" value="Genomic_DNA"/>
</dbReference>
<dbReference type="Pfam" id="PF00425">
    <property type="entry name" value="Chorismate_bind"/>
    <property type="match status" value="1"/>
</dbReference>
<evidence type="ECO:0000313" key="15">
    <source>
        <dbReference type="EMBL" id="GIL99572.1"/>
    </source>
</evidence>
<dbReference type="Gene3D" id="3.60.120.10">
    <property type="entry name" value="Anthranilate synthase"/>
    <property type="match status" value="2"/>
</dbReference>
<dbReference type="InterPro" id="IPR006805">
    <property type="entry name" value="Anth_synth_I_N"/>
</dbReference>
<dbReference type="EC" id="2.6.1.85" evidence="4"/>
<dbReference type="GO" id="GO:0046654">
    <property type="term" value="P:tetrahydrofolate biosynthetic process"/>
    <property type="evidence" value="ECO:0007669"/>
    <property type="project" value="UniProtKB-UniPathway"/>
</dbReference>
<feature type="region of interest" description="Disordered" evidence="10">
    <location>
        <begin position="378"/>
        <end position="417"/>
    </location>
</feature>
<dbReference type="Proteomes" id="UP000722791">
    <property type="component" value="Unassembled WGS sequence"/>
</dbReference>
<evidence type="ECO:0000256" key="6">
    <source>
        <dbReference type="ARBA" id="ARBA00022909"/>
    </source>
</evidence>
<evidence type="ECO:0000259" key="11">
    <source>
        <dbReference type="Pfam" id="PF00117"/>
    </source>
</evidence>
<feature type="domain" description="Chorismate-utilising enzyme C-terminal" evidence="12">
    <location>
        <begin position="770"/>
        <end position="999"/>
    </location>
</feature>
<feature type="domain" description="Anthranilate synthase component I N-terminal" evidence="13">
    <location>
        <begin position="472"/>
        <end position="547"/>
    </location>
</feature>
<keyword evidence="6" id="KW-0289">Folate biosynthesis</keyword>
<comment type="catalytic activity">
    <reaction evidence="1">
        <text>chorismate + L-glutamine = 4-amino-4-deoxychorismate + L-glutamate</text>
        <dbReference type="Rhea" id="RHEA:11672"/>
        <dbReference type="ChEBI" id="CHEBI:29748"/>
        <dbReference type="ChEBI" id="CHEBI:29985"/>
        <dbReference type="ChEBI" id="CHEBI:58359"/>
        <dbReference type="ChEBI" id="CHEBI:58406"/>
        <dbReference type="EC" id="2.6.1.85"/>
    </reaction>
</comment>
<comment type="similarity">
    <text evidence="3">In the C-terminal section; belongs to the anthranilate synthase component I family.</text>
</comment>
<keyword evidence="5" id="KW-0808">Transferase</keyword>
<evidence type="ECO:0000259" key="13">
    <source>
        <dbReference type="Pfam" id="PF04715"/>
    </source>
</evidence>
<dbReference type="SUPFAM" id="SSF52317">
    <property type="entry name" value="Class I glutamine amidotransferase-like"/>
    <property type="match status" value="1"/>
</dbReference>
<feature type="domain" description="Glutamine amidotransferase" evidence="11">
    <location>
        <begin position="199"/>
        <end position="239"/>
    </location>
</feature>
<dbReference type="PRINTS" id="PR00097">
    <property type="entry name" value="ANTSNTHASEII"/>
</dbReference>
<dbReference type="GO" id="GO:0046820">
    <property type="term" value="F:4-amino-4-deoxychorismate synthase activity"/>
    <property type="evidence" value="ECO:0007669"/>
    <property type="project" value="UniProtKB-EC"/>
</dbReference>
<feature type="compositionally biased region" description="Low complexity" evidence="10">
    <location>
        <begin position="621"/>
        <end position="633"/>
    </location>
</feature>
<dbReference type="PANTHER" id="PTHR11236:SF18">
    <property type="entry name" value="AMINODEOXYCHORISMATE SYNTHASE"/>
    <property type="match status" value="1"/>
</dbReference>
<dbReference type="CDD" id="cd01743">
    <property type="entry name" value="GATase1_Anthranilate_Synthase"/>
    <property type="match status" value="1"/>
</dbReference>
<evidence type="ECO:0000256" key="2">
    <source>
        <dbReference type="ARBA" id="ARBA00005009"/>
    </source>
</evidence>
<dbReference type="NCBIfam" id="TIGR00566">
    <property type="entry name" value="trpG_papA"/>
    <property type="match status" value="1"/>
</dbReference>
<proteinExistence type="inferred from homology"/>
<dbReference type="GO" id="GO:0000162">
    <property type="term" value="P:L-tryptophan biosynthetic process"/>
    <property type="evidence" value="ECO:0007669"/>
    <property type="project" value="TreeGrafter"/>
</dbReference>
<evidence type="ECO:0000256" key="7">
    <source>
        <dbReference type="ARBA" id="ARBA00022962"/>
    </source>
</evidence>
<dbReference type="InterPro" id="IPR029062">
    <property type="entry name" value="Class_I_gatase-like"/>
</dbReference>
<feature type="compositionally biased region" description="Polar residues" evidence="10">
    <location>
        <begin position="401"/>
        <end position="417"/>
    </location>
</feature>
<evidence type="ECO:0000256" key="9">
    <source>
        <dbReference type="ARBA" id="ARBA00031904"/>
    </source>
</evidence>
<accession>A0A8J4FJA1</accession>
<dbReference type="Pfam" id="PF00117">
    <property type="entry name" value="GATase"/>
    <property type="match status" value="2"/>
</dbReference>
<organism evidence="14 16">
    <name type="scientific">Volvox reticuliferus</name>
    <dbReference type="NCBI Taxonomy" id="1737510"/>
    <lineage>
        <taxon>Eukaryota</taxon>
        <taxon>Viridiplantae</taxon>
        <taxon>Chlorophyta</taxon>
        <taxon>core chlorophytes</taxon>
        <taxon>Chlorophyceae</taxon>
        <taxon>CS clade</taxon>
        <taxon>Chlamydomonadales</taxon>
        <taxon>Volvocaceae</taxon>
        <taxon>Volvox</taxon>
    </lineage>
</organism>
<dbReference type="UniPathway" id="UPA00077">
    <property type="reaction ID" value="UER00149"/>
</dbReference>
<comment type="caution">
    <text evidence="14">The sequence shown here is derived from an EMBL/GenBank/DDBJ whole genome shotgun (WGS) entry which is preliminary data.</text>
</comment>
<dbReference type="InterPro" id="IPR006221">
    <property type="entry name" value="TrpG/PapA_dom"/>
</dbReference>
<name>A0A8J4FJA1_9CHLO</name>
<dbReference type="OrthoDB" id="64220at2759"/>
<dbReference type="Gene3D" id="3.40.50.880">
    <property type="match status" value="1"/>
</dbReference>
<keyword evidence="7" id="KW-0315">Glutamine amidotransferase</keyword>
<feature type="region of interest" description="Disordered" evidence="10">
    <location>
        <begin position="175"/>
        <end position="200"/>
    </location>
</feature>
<evidence type="ECO:0000256" key="1">
    <source>
        <dbReference type="ARBA" id="ARBA00001000"/>
    </source>
</evidence>
<evidence type="ECO:0000256" key="8">
    <source>
        <dbReference type="ARBA" id="ARBA00031329"/>
    </source>
</evidence>
<feature type="region of interest" description="Disordered" evidence="10">
    <location>
        <begin position="619"/>
        <end position="643"/>
    </location>
</feature>
<feature type="compositionally biased region" description="Basic and acidic residues" evidence="10">
    <location>
        <begin position="378"/>
        <end position="388"/>
    </location>
</feature>
<evidence type="ECO:0000313" key="16">
    <source>
        <dbReference type="Proteomes" id="UP000747110"/>
    </source>
</evidence>
<dbReference type="Proteomes" id="UP000747110">
    <property type="component" value="Unassembled WGS sequence"/>
</dbReference>
<gene>
    <name evidence="14" type="ORF">Vretifemale_3314</name>
    <name evidence="15" type="ORF">Vretimale_4711</name>
</gene>
<dbReference type="SUPFAM" id="SSF56322">
    <property type="entry name" value="ADC synthase"/>
    <property type="match status" value="2"/>
</dbReference>
<dbReference type="GO" id="GO:0005737">
    <property type="term" value="C:cytoplasm"/>
    <property type="evidence" value="ECO:0007669"/>
    <property type="project" value="TreeGrafter"/>
</dbReference>
<dbReference type="Pfam" id="PF04715">
    <property type="entry name" value="Anth_synt_I_N"/>
    <property type="match status" value="1"/>
</dbReference>
<evidence type="ECO:0000256" key="5">
    <source>
        <dbReference type="ARBA" id="ARBA00022679"/>
    </source>
</evidence>
<dbReference type="InterPro" id="IPR017926">
    <property type="entry name" value="GATASE"/>
</dbReference>
<dbReference type="InterPro" id="IPR019999">
    <property type="entry name" value="Anth_synth_I-like"/>
</dbReference>
<feature type="domain" description="Glutamine amidotransferase" evidence="11">
    <location>
        <begin position="4"/>
        <end position="165"/>
    </location>
</feature>
<dbReference type="GO" id="GO:0046656">
    <property type="term" value="P:folic acid biosynthetic process"/>
    <property type="evidence" value="ECO:0007669"/>
    <property type="project" value="UniProtKB-KW"/>
</dbReference>
<sequence length="1084" mass="115202">MRTLLIDNYDSYTYNLFQVIAEVNGELPVVYYNDKITLEQISSMVKAGTVQSIVISPGPGTPHRLSDIGVCVDVLQHLPEVPILGICLGHQALALAHGASVVTAPEPVHGRLSRLRHKGHALYKDIPSGDGFEVVRYHSLVVDERSLPECLEAVCWTTGGHSAVKLARDTAAEPCAAAPAESNSGDRPDVYQHDQQHEGTSGSGCLLMGIVHRSRPHYGVQFHPESVATRYGIALLRNFRDLVAEHIKWRCGSQAAQLPPARHVGEIVGPPGRLSGLQPWPAPEHQCGATLRLLWSRLDGLLHRLPGGSQALFELLYGWANDTFWLDSAAADRGRFSYMGGRGGQLWRKLTYKLPLPTSTTPAHQKTSQPFLRFEEQPSRGDTLHDGRQPPSLDPEDHPTGATSNTDSSTAGACSTSCEPSSTIGASSCGTASTVAAQSAPHHVRTTALGGGTLTVEMPDGYDVRMDAPSGFLGFLQSLLERQRLLVEPEAAAQLPFNFWGGLVGYLGYELKAECGGANAHTSTTPDAVMYLADRVVAVDHATGDVFLLAMYDSDSSSWSCGHAAVEAEPEGASRNSGPASSSCTCAASLKADSRAWLEETQRILEAAVEQVKASSRRETASASAAAPSSSSPSPAPTRPLGWQCARRLTPGASCDAASSFVQLPGTYDGFGAEAEKVCDICAELHVMDQLYAPGHCSGPPPSTPQHQRLSQMNTSTSTSLRWNPAVDYGNAARRDELGVQVTVGAAGACPSSVLPDGKVVPFVLAHGRSAYLRNIAACHAALHAGESYEVCLTTGLTRLAAPNPAQLYHTLRQLNPAPYAAWVQCGAEGPTICCSSPERFLRGDRGGLLEARPIKGTAARVPSDPVADAASAAELASSEKERAENLMIVDLLRNDLGRVCEVGSVHVPGLMEIESYATVHQMVSTVRGIRRAGISNIDCIRAAFPGGSMTGAPKVRTMQIIDMIEDRPRGIYSGSIGFISFNDTFDLNIVIRTAIIEDLSPALARTPAAVAPGGTIGTVKPHDAGTQQHTPMRRMMTIGAGGAIVVQSQPEAEYEEMRLKAQALLRAVGICEGGAGPVPVMSN</sequence>